<dbReference type="InterPro" id="IPR050763">
    <property type="entry name" value="ABC_transporter_ATP-binding"/>
</dbReference>
<organism evidence="7">
    <name type="scientific">Schaalia odontolytica</name>
    <dbReference type="NCBI Taxonomy" id="1660"/>
    <lineage>
        <taxon>Bacteria</taxon>
        <taxon>Bacillati</taxon>
        <taxon>Actinomycetota</taxon>
        <taxon>Actinomycetes</taxon>
        <taxon>Actinomycetales</taxon>
        <taxon>Actinomycetaceae</taxon>
        <taxon>Schaalia</taxon>
    </lineage>
</organism>
<reference evidence="7" key="1">
    <citation type="submission" date="2019-11" db="EMBL/GenBank/DDBJ databases">
        <authorList>
            <person name="Feng L."/>
        </authorList>
    </citation>
    <scope>NUCLEOTIDE SEQUENCE</scope>
    <source>
        <strain evidence="7">AodontolyticusLFYP35</strain>
    </source>
</reference>
<dbReference type="Gene3D" id="3.40.50.300">
    <property type="entry name" value="P-loop containing nucleotide triphosphate hydrolases"/>
    <property type="match status" value="1"/>
</dbReference>
<gene>
    <name evidence="7" type="primary">ybhF</name>
    <name evidence="7" type="ORF">AOLFYP35_00531</name>
</gene>
<dbReference type="SUPFAM" id="SSF52540">
    <property type="entry name" value="P-loop containing nucleoside triphosphate hydrolases"/>
    <property type="match status" value="1"/>
</dbReference>
<dbReference type="PANTHER" id="PTHR42711:SF17">
    <property type="entry name" value="ABC TRANSPORTER ATP-BINDING PROTEIN"/>
    <property type="match status" value="1"/>
</dbReference>
<dbReference type="GO" id="GO:0005886">
    <property type="term" value="C:plasma membrane"/>
    <property type="evidence" value="ECO:0007669"/>
    <property type="project" value="UniProtKB-SubCell"/>
</dbReference>
<name>A0A6N2RUM4_9ACTO</name>
<dbReference type="Pfam" id="PF00005">
    <property type="entry name" value="ABC_tran"/>
    <property type="match status" value="1"/>
</dbReference>
<comment type="subcellular location">
    <subcellularLocation>
        <location evidence="1">Cell membrane</location>
        <topology evidence="1">Peripheral membrane protein</topology>
    </subcellularLocation>
</comment>
<dbReference type="InterPro" id="IPR003593">
    <property type="entry name" value="AAA+_ATPase"/>
</dbReference>
<evidence type="ECO:0000256" key="5">
    <source>
        <dbReference type="ARBA" id="ARBA00023251"/>
    </source>
</evidence>
<sequence>MNTDTQTTTPVILAKDLVKTYGNVHALKGMNLRVDSGEIVAFLGRNGAGKSTTIDIILGLQQADSGSVEVFGMSAKEAIRRGLIGVVLQSGSLPGDYSVAEILKLFSRVYKRTESIDPLVEETHLRHLLSRKIRKLSGGEQKRVRLAMALIPDPELIILDEPTAGMDVTMRKEFWDLMSTQASKGKTILFATHYLAEAQDYAQRTVIVNAGRVSADAPTEEIRRAHSATRLAFSIPASSLEGVRAGLAARAAELGTVWELSDIAEVDSPDSASASLGEEDLATDHWLRVEFHTTFSDEAARHIVAIPQACEFEVVFSSLEDIFAELTQ</sequence>
<dbReference type="SMART" id="SM00382">
    <property type="entry name" value="AAA"/>
    <property type="match status" value="1"/>
</dbReference>
<protein>
    <submittedName>
        <fullName evidence="7">Putative ABC transporter ATP-binding protein YbhF</fullName>
    </submittedName>
</protein>
<dbReference type="AlphaFoldDB" id="A0A6N2RUM4"/>
<dbReference type="PROSITE" id="PS50893">
    <property type="entry name" value="ABC_TRANSPORTER_2"/>
    <property type="match status" value="1"/>
</dbReference>
<keyword evidence="5" id="KW-0046">Antibiotic resistance</keyword>
<accession>A0A6N2RUM4</accession>
<dbReference type="InterPro" id="IPR017871">
    <property type="entry name" value="ABC_transporter-like_CS"/>
</dbReference>
<keyword evidence="4 7" id="KW-0067">ATP-binding</keyword>
<proteinExistence type="predicted"/>
<evidence type="ECO:0000259" key="6">
    <source>
        <dbReference type="PROSITE" id="PS50893"/>
    </source>
</evidence>
<dbReference type="GO" id="GO:0046677">
    <property type="term" value="P:response to antibiotic"/>
    <property type="evidence" value="ECO:0007669"/>
    <property type="project" value="UniProtKB-KW"/>
</dbReference>
<dbReference type="PANTHER" id="PTHR42711">
    <property type="entry name" value="ABC TRANSPORTER ATP-BINDING PROTEIN"/>
    <property type="match status" value="1"/>
</dbReference>
<dbReference type="InterPro" id="IPR003439">
    <property type="entry name" value="ABC_transporter-like_ATP-bd"/>
</dbReference>
<evidence type="ECO:0000256" key="3">
    <source>
        <dbReference type="ARBA" id="ARBA00022741"/>
    </source>
</evidence>
<dbReference type="PROSITE" id="PS00211">
    <property type="entry name" value="ABC_TRANSPORTER_1"/>
    <property type="match status" value="1"/>
</dbReference>
<dbReference type="InterPro" id="IPR027417">
    <property type="entry name" value="P-loop_NTPase"/>
</dbReference>
<keyword evidence="2" id="KW-0813">Transport</keyword>
<dbReference type="GO" id="GO:0005524">
    <property type="term" value="F:ATP binding"/>
    <property type="evidence" value="ECO:0007669"/>
    <property type="project" value="UniProtKB-KW"/>
</dbReference>
<evidence type="ECO:0000313" key="7">
    <source>
        <dbReference type="EMBL" id="VYS84512.1"/>
    </source>
</evidence>
<evidence type="ECO:0000256" key="2">
    <source>
        <dbReference type="ARBA" id="ARBA00022448"/>
    </source>
</evidence>
<evidence type="ECO:0000256" key="1">
    <source>
        <dbReference type="ARBA" id="ARBA00004202"/>
    </source>
</evidence>
<dbReference type="EMBL" id="CACRSM010000002">
    <property type="protein sequence ID" value="VYS84512.1"/>
    <property type="molecule type" value="Genomic_DNA"/>
</dbReference>
<dbReference type="CDD" id="cd03230">
    <property type="entry name" value="ABC_DR_subfamily_A"/>
    <property type="match status" value="1"/>
</dbReference>
<dbReference type="GO" id="GO:0016887">
    <property type="term" value="F:ATP hydrolysis activity"/>
    <property type="evidence" value="ECO:0007669"/>
    <property type="project" value="InterPro"/>
</dbReference>
<feature type="domain" description="ABC transporter" evidence="6">
    <location>
        <begin position="12"/>
        <end position="235"/>
    </location>
</feature>
<keyword evidence="3" id="KW-0547">Nucleotide-binding</keyword>
<evidence type="ECO:0000256" key="4">
    <source>
        <dbReference type="ARBA" id="ARBA00022840"/>
    </source>
</evidence>